<protein>
    <recommendedName>
        <fullName evidence="4">Secretion protein EccK</fullName>
    </recommendedName>
</protein>
<dbReference type="EMBL" id="JAANOW010000004">
    <property type="protein sequence ID" value="NIH98546.1"/>
    <property type="molecule type" value="Genomic_DNA"/>
</dbReference>
<proteinExistence type="predicted"/>
<reference evidence="2 3" key="1">
    <citation type="submission" date="2020-03" db="EMBL/GenBank/DDBJ databases">
        <title>Sequencing the genomes of 1000 actinobacteria strains.</title>
        <authorList>
            <person name="Klenk H.-P."/>
        </authorList>
    </citation>
    <scope>NUCLEOTIDE SEQUENCE [LARGE SCALE GENOMIC DNA]</scope>
    <source>
        <strain evidence="2 3">DSM 44556</strain>
    </source>
</reference>
<feature type="region of interest" description="Disordered" evidence="1">
    <location>
        <begin position="1"/>
        <end position="104"/>
    </location>
</feature>
<evidence type="ECO:0000313" key="3">
    <source>
        <dbReference type="Proteomes" id="UP000547444"/>
    </source>
</evidence>
<name>A0A7X5ZFT9_9MYCO</name>
<evidence type="ECO:0000256" key="1">
    <source>
        <dbReference type="SAM" id="MobiDB-lite"/>
    </source>
</evidence>
<feature type="compositionally biased region" description="Pro residues" evidence="1">
    <location>
        <begin position="1"/>
        <end position="10"/>
    </location>
</feature>
<keyword evidence="3" id="KW-1185">Reference proteome</keyword>
<comment type="caution">
    <text evidence="2">The sequence shown here is derived from an EMBL/GenBank/DDBJ whole genome shotgun (WGS) entry which is preliminary data.</text>
</comment>
<evidence type="ECO:0008006" key="4">
    <source>
        <dbReference type="Google" id="ProtNLM"/>
    </source>
</evidence>
<feature type="compositionally biased region" description="Low complexity" evidence="1">
    <location>
        <begin position="31"/>
        <end position="62"/>
    </location>
</feature>
<feature type="compositionally biased region" description="Low complexity" evidence="1">
    <location>
        <begin position="92"/>
        <end position="104"/>
    </location>
</feature>
<dbReference type="Proteomes" id="UP000547444">
    <property type="component" value="Unassembled WGS sequence"/>
</dbReference>
<accession>A0A7X5ZFT9</accession>
<gene>
    <name evidence="2" type="ORF">FHU31_005565</name>
</gene>
<sequence>MQAPVQPPSAPLGNATPATPFSPPAAPIEQTATSSPTAPAATHPTVPSGNVAPPSAPSSAPASPTPPMPLGAPATPPPAAPVPPTAGPPVIPAATSSAQGGGAAAAPIPVSAARAERDLVAASAAAGALKRKTGGSDPLSVARRIAAALNAPDMSRPNDIGFFWLVALTADDTIIVANSYGIAYIPDGVKLPEQVKMVSADTAIPAAERARWATYPVAALTAWAQAHETTLRAVIGTTTHLEGIDPGAHKILLEDDDIPPSGKMTGRDRLQIGFPDAATKLAAVKDPDLIAQLPPAQADSAPPANETFTLWFDVMQPLMSAAAGREIAHLNAFALYAAHSADLALYRAHNAAETADQRAAITDWLYWLHQYDLLTEAQADVTAKT</sequence>
<feature type="compositionally biased region" description="Pro residues" evidence="1">
    <location>
        <begin position="63"/>
        <end position="91"/>
    </location>
</feature>
<organism evidence="2 3">
    <name type="scientific">Mycolicibacterium fluoranthenivorans</name>
    <dbReference type="NCBI Taxonomy" id="258505"/>
    <lineage>
        <taxon>Bacteria</taxon>
        <taxon>Bacillati</taxon>
        <taxon>Actinomycetota</taxon>
        <taxon>Actinomycetes</taxon>
        <taxon>Mycobacteriales</taxon>
        <taxon>Mycobacteriaceae</taxon>
        <taxon>Mycolicibacterium</taxon>
    </lineage>
</organism>
<dbReference type="AlphaFoldDB" id="A0A7X5ZFT9"/>
<evidence type="ECO:0000313" key="2">
    <source>
        <dbReference type="EMBL" id="NIH98546.1"/>
    </source>
</evidence>
<dbReference type="RefSeq" id="WP_167163976.1">
    <property type="nucleotide sequence ID" value="NZ_JAANOW010000004.1"/>
</dbReference>